<evidence type="ECO:0000313" key="2">
    <source>
        <dbReference type="EMBL" id="JAC71181.1"/>
    </source>
</evidence>
<sequence length="63" mass="7070">RRPILSEQSFRITAPPHFFLSPLPAPPSPHLSMAYPEPSNGATLPLRDPLRDHPQPALPARRR</sequence>
<protein>
    <submittedName>
        <fullName evidence="2">Uncharacterized protein</fullName>
    </submittedName>
</protein>
<dbReference type="AlphaFoldDB" id="A0A061RKZ4"/>
<evidence type="ECO:0000256" key="1">
    <source>
        <dbReference type="SAM" id="MobiDB-lite"/>
    </source>
</evidence>
<name>A0A061RKZ4_9CHLO</name>
<reference evidence="2" key="1">
    <citation type="submission" date="2014-05" db="EMBL/GenBank/DDBJ databases">
        <title>The transcriptome of the halophilic microalga Tetraselmis sp. GSL018 isolated from the Great Salt Lake, Utah.</title>
        <authorList>
            <person name="Jinkerson R.E."/>
            <person name="D'Adamo S."/>
            <person name="Posewitz M.C."/>
        </authorList>
    </citation>
    <scope>NUCLEOTIDE SEQUENCE</scope>
    <source>
        <strain evidence="2">GSL018</strain>
    </source>
</reference>
<gene>
    <name evidence="2" type="ORF">TSPGSL018_2486</name>
</gene>
<proteinExistence type="predicted"/>
<feature type="region of interest" description="Disordered" evidence="1">
    <location>
        <begin position="16"/>
        <end position="63"/>
    </location>
</feature>
<feature type="non-terminal residue" evidence="2">
    <location>
        <position position="1"/>
    </location>
</feature>
<accession>A0A061RKZ4</accession>
<organism evidence="2">
    <name type="scientific">Tetraselmis sp. GSL018</name>
    <dbReference type="NCBI Taxonomy" id="582737"/>
    <lineage>
        <taxon>Eukaryota</taxon>
        <taxon>Viridiplantae</taxon>
        <taxon>Chlorophyta</taxon>
        <taxon>core chlorophytes</taxon>
        <taxon>Chlorodendrophyceae</taxon>
        <taxon>Chlorodendrales</taxon>
        <taxon>Chlorodendraceae</taxon>
        <taxon>Tetraselmis</taxon>
    </lineage>
</organism>
<dbReference type="EMBL" id="GBEZ01014935">
    <property type="protein sequence ID" value="JAC71181.1"/>
    <property type="molecule type" value="Transcribed_RNA"/>
</dbReference>